<dbReference type="RefSeq" id="WP_321399715.1">
    <property type="nucleotide sequence ID" value="NZ_CP139487.1"/>
</dbReference>
<keyword evidence="5" id="KW-1185">Reference proteome</keyword>
<dbReference type="GO" id="GO:0000160">
    <property type="term" value="P:phosphorelay signal transduction system"/>
    <property type="evidence" value="ECO:0007669"/>
    <property type="project" value="InterPro"/>
</dbReference>
<dbReference type="PROSITE" id="PS50110">
    <property type="entry name" value="RESPONSE_REGULATORY"/>
    <property type="match status" value="1"/>
</dbReference>
<dbReference type="SMART" id="SM00448">
    <property type="entry name" value="REC"/>
    <property type="match status" value="1"/>
</dbReference>
<dbReference type="PANTHER" id="PTHR44591:SF3">
    <property type="entry name" value="RESPONSE REGULATORY DOMAIN-CONTAINING PROTEIN"/>
    <property type="match status" value="1"/>
</dbReference>
<feature type="modified residue" description="4-aspartylphosphate" evidence="2">
    <location>
        <position position="56"/>
    </location>
</feature>
<name>A0AAX4HUL3_9BACT</name>
<dbReference type="EMBL" id="CP139487">
    <property type="protein sequence ID" value="WPU66977.1"/>
    <property type="molecule type" value="Genomic_DNA"/>
</dbReference>
<dbReference type="InterPro" id="IPR001789">
    <property type="entry name" value="Sig_transdc_resp-reg_receiver"/>
</dbReference>
<protein>
    <submittedName>
        <fullName evidence="4">Response regulator</fullName>
    </submittedName>
</protein>
<dbReference type="SUPFAM" id="SSF52172">
    <property type="entry name" value="CheY-like"/>
    <property type="match status" value="1"/>
</dbReference>
<keyword evidence="1 2" id="KW-0597">Phosphoprotein</keyword>
<dbReference type="Gene3D" id="3.40.50.2300">
    <property type="match status" value="1"/>
</dbReference>
<organism evidence="4 5">
    <name type="scientific">Peredibacter starrii</name>
    <dbReference type="NCBI Taxonomy" id="28202"/>
    <lineage>
        <taxon>Bacteria</taxon>
        <taxon>Pseudomonadati</taxon>
        <taxon>Bdellovibrionota</taxon>
        <taxon>Bacteriovoracia</taxon>
        <taxon>Bacteriovoracales</taxon>
        <taxon>Bacteriovoracaceae</taxon>
        <taxon>Peredibacter</taxon>
    </lineage>
</organism>
<dbReference type="PANTHER" id="PTHR44591">
    <property type="entry name" value="STRESS RESPONSE REGULATOR PROTEIN 1"/>
    <property type="match status" value="1"/>
</dbReference>
<accession>A0AAX4HUL3</accession>
<evidence type="ECO:0000256" key="1">
    <source>
        <dbReference type="ARBA" id="ARBA00022553"/>
    </source>
</evidence>
<evidence type="ECO:0000313" key="5">
    <source>
        <dbReference type="Proteomes" id="UP001324634"/>
    </source>
</evidence>
<dbReference type="Pfam" id="PF00072">
    <property type="entry name" value="Response_reg"/>
    <property type="match status" value="1"/>
</dbReference>
<sequence>MMKRKILIVEDDPSIRNSLREILEGQGYLVEVSKNGLEAFRVMTEKSFVPDLIVLDLMMPEMNGFEFRELQMEDTRYSHIPVILLTANNRFQEYKEPLKAFEFLNKPLEVDDLIFVVQNCFRLMK</sequence>
<dbReference type="InterPro" id="IPR050595">
    <property type="entry name" value="Bact_response_regulator"/>
</dbReference>
<dbReference type="Proteomes" id="UP001324634">
    <property type="component" value="Chromosome"/>
</dbReference>
<dbReference type="AlphaFoldDB" id="A0AAX4HUL3"/>
<evidence type="ECO:0000313" key="4">
    <source>
        <dbReference type="EMBL" id="WPU66977.1"/>
    </source>
</evidence>
<reference evidence="4 5" key="1">
    <citation type="submission" date="2023-11" db="EMBL/GenBank/DDBJ databases">
        <title>Peredibacter starrii A3.12.</title>
        <authorList>
            <person name="Mitchell R.J."/>
        </authorList>
    </citation>
    <scope>NUCLEOTIDE SEQUENCE [LARGE SCALE GENOMIC DNA]</scope>
    <source>
        <strain evidence="4 5">A3.12</strain>
    </source>
</reference>
<dbReference type="InterPro" id="IPR011006">
    <property type="entry name" value="CheY-like_superfamily"/>
</dbReference>
<gene>
    <name evidence="4" type="ORF">SOO65_09460</name>
</gene>
<evidence type="ECO:0000259" key="3">
    <source>
        <dbReference type="PROSITE" id="PS50110"/>
    </source>
</evidence>
<feature type="domain" description="Response regulatory" evidence="3">
    <location>
        <begin position="5"/>
        <end position="121"/>
    </location>
</feature>
<evidence type="ECO:0000256" key="2">
    <source>
        <dbReference type="PROSITE-ProRule" id="PRU00169"/>
    </source>
</evidence>
<proteinExistence type="predicted"/>
<dbReference type="KEGG" id="psti:SOO65_09460"/>